<dbReference type="Proteomes" id="UP001190926">
    <property type="component" value="Unassembled WGS sequence"/>
</dbReference>
<evidence type="ECO:0000256" key="3">
    <source>
        <dbReference type="ARBA" id="ARBA00023004"/>
    </source>
</evidence>
<proteinExistence type="inferred from homology"/>
<dbReference type="GO" id="GO:0046872">
    <property type="term" value="F:metal ion binding"/>
    <property type="evidence" value="ECO:0007669"/>
    <property type="project" value="UniProtKB-KW"/>
</dbReference>
<accession>A0AAD4IWF1</accession>
<dbReference type="SMART" id="SM01117">
    <property type="entry name" value="Cyt-b5"/>
    <property type="match status" value="1"/>
</dbReference>
<evidence type="ECO:0000256" key="4">
    <source>
        <dbReference type="ARBA" id="ARBA00038168"/>
    </source>
</evidence>
<feature type="domain" description="Cytochrome b5 heme-binding" evidence="5">
    <location>
        <begin position="1"/>
        <end position="71"/>
    </location>
</feature>
<dbReference type="PRINTS" id="PR00363">
    <property type="entry name" value="CYTOCHROMEB5"/>
</dbReference>
<protein>
    <submittedName>
        <fullName evidence="6">Nitrate reductase 1</fullName>
    </submittedName>
</protein>
<dbReference type="GO" id="GO:0016020">
    <property type="term" value="C:membrane"/>
    <property type="evidence" value="ECO:0007669"/>
    <property type="project" value="TreeGrafter"/>
</dbReference>
<dbReference type="PROSITE" id="PS50255">
    <property type="entry name" value="CYTOCHROME_B5_2"/>
    <property type="match status" value="1"/>
</dbReference>
<evidence type="ECO:0000313" key="6">
    <source>
        <dbReference type="EMBL" id="KAH6822800.1"/>
    </source>
</evidence>
<keyword evidence="2" id="KW-0479">Metal-binding</keyword>
<dbReference type="InterPro" id="IPR001199">
    <property type="entry name" value="Cyt_B5-like_heme/steroid-bd"/>
</dbReference>
<evidence type="ECO:0000256" key="2">
    <source>
        <dbReference type="ARBA" id="ARBA00022723"/>
    </source>
</evidence>
<evidence type="ECO:0000313" key="7">
    <source>
        <dbReference type="Proteomes" id="UP001190926"/>
    </source>
</evidence>
<keyword evidence="3" id="KW-0408">Iron</keyword>
<keyword evidence="7" id="KW-1185">Reference proteome</keyword>
<reference evidence="6 7" key="1">
    <citation type="journal article" date="2021" name="Nat. Commun.">
        <title>Incipient diploidization of the medicinal plant Perilla within 10,000 years.</title>
        <authorList>
            <person name="Zhang Y."/>
            <person name="Shen Q."/>
            <person name="Leng L."/>
            <person name="Zhang D."/>
            <person name="Chen S."/>
            <person name="Shi Y."/>
            <person name="Ning Z."/>
            <person name="Chen S."/>
        </authorList>
    </citation>
    <scope>NUCLEOTIDE SEQUENCE [LARGE SCALE GENOMIC DNA]</scope>
    <source>
        <strain evidence="7">cv. PC099</strain>
    </source>
</reference>
<dbReference type="AlphaFoldDB" id="A0AAD4IWF1"/>
<dbReference type="PANTHER" id="PTHR19359:SF41">
    <property type="entry name" value="GEO08203P1"/>
    <property type="match status" value="1"/>
</dbReference>
<name>A0AAD4IWF1_PERFH</name>
<dbReference type="Gene3D" id="3.10.120.10">
    <property type="entry name" value="Cytochrome b5-like heme/steroid binding domain"/>
    <property type="match status" value="1"/>
</dbReference>
<evidence type="ECO:0000256" key="1">
    <source>
        <dbReference type="ARBA" id="ARBA00022617"/>
    </source>
</evidence>
<keyword evidence="1" id="KW-0349">Heme</keyword>
<dbReference type="InterPro" id="IPR050668">
    <property type="entry name" value="Cytochrome_b5"/>
</dbReference>
<dbReference type="EMBL" id="SDAM02001188">
    <property type="protein sequence ID" value="KAH6822800.1"/>
    <property type="molecule type" value="Genomic_DNA"/>
</dbReference>
<sequence length="126" mass="13967">MSEVKKHNSGDSAWIIIHGHVYDCTRFLKDHLGGTDNILINVGTDCTEEFDTIHSDKAKKMLEKYRIGELITTSYASADSSLNNSVQGPSSNLHLNLALIREILLLTKSVVLVPCEKIPCKLVDKT</sequence>
<dbReference type="FunFam" id="3.10.120.10:FF:000007">
    <property type="entry name" value="Sulfite oxidase, mitochondrial"/>
    <property type="match status" value="1"/>
</dbReference>
<dbReference type="SUPFAM" id="SSF55856">
    <property type="entry name" value="Cytochrome b5-like heme/steroid binding domain"/>
    <property type="match status" value="1"/>
</dbReference>
<dbReference type="InterPro" id="IPR036400">
    <property type="entry name" value="Cyt_B5-like_heme/steroid_sf"/>
</dbReference>
<dbReference type="Pfam" id="PF00173">
    <property type="entry name" value="Cyt-b5"/>
    <property type="match status" value="1"/>
</dbReference>
<dbReference type="PANTHER" id="PTHR19359">
    <property type="entry name" value="CYTOCHROME B5"/>
    <property type="match status" value="1"/>
</dbReference>
<evidence type="ECO:0000259" key="5">
    <source>
        <dbReference type="PROSITE" id="PS50255"/>
    </source>
</evidence>
<dbReference type="GO" id="GO:0020037">
    <property type="term" value="F:heme binding"/>
    <property type="evidence" value="ECO:0007669"/>
    <property type="project" value="TreeGrafter"/>
</dbReference>
<organism evidence="6 7">
    <name type="scientific">Perilla frutescens var. hirtella</name>
    <name type="common">Perilla citriodora</name>
    <name type="synonym">Perilla setoyensis</name>
    <dbReference type="NCBI Taxonomy" id="608512"/>
    <lineage>
        <taxon>Eukaryota</taxon>
        <taxon>Viridiplantae</taxon>
        <taxon>Streptophyta</taxon>
        <taxon>Embryophyta</taxon>
        <taxon>Tracheophyta</taxon>
        <taxon>Spermatophyta</taxon>
        <taxon>Magnoliopsida</taxon>
        <taxon>eudicotyledons</taxon>
        <taxon>Gunneridae</taxon>
        <taxon>Pentapetalae</taxon>
        <taxon>asterids</taxon>
        <taxon>lamiids</taxon>
        <taxon>Lamiales</taxon>
        <taxon>Lamiaceae</taxon>
        <taxon>Nepetoideae</taxon>
        <taxon>Elsholtzieae</taxon>
        <taxon>Perilla</taxon>
    </lineage>
</organism>
<comment type="similarity">
    <text evidence="4">Belongs to the cytochrome b5 family.</text>
</comment>
<comment type="caution">
    <text evidence="6">The sequence shown here is derived from an EMBL/GenBank/DDBJ whole genome shotgun (WGS) entry which is preliminary data.</text>
</comment>
<gene>
    <name evidence="6" type="ORF">C2S53_017096</name>
</gene>